<keyword evidence="3" id="KW-0186">Copper</keyword>
<evidence type="ECO:0000256" key="1">
    <source>
        <dbReference type="ARBA" id="ARBA00001973"/>
    </source>
</evidence>
<dbReference type="Proteomes" id="UP001430848">
    <property type="component" value="Unassembled WGS sequence"/>
</dbReference>
<comment type="similarity">
    <text evidence="6">Belongs to the polysaccharide monooxygenase AA13 family.</text>
</comment>
<accession>A0ABR1PED9</accession>
<keyword evidence="9" id="KW-1185">Reference proteome</keyword>
<evidence type="ECO:0000256" key="6">
    <source>
        <dbReference type="ARBA" id="ARBA00034311"/>
    </source>
</evidence>
<dbReference type="InterPro" id="IPR004302">
    <property type="entry name" value="Cellulose/chitin-bd_N"/>
</dbReference>
<feature type="domain" description="Chitin-binding type-4" evidence="7">
    <location>
        <begin position="18"/>
        <end position="181"/>
    </location>
</feature>
<evidence type="ECO:0000313" key="9">
    <source>
        <dbReference type="Proteomes" id="UP001430848"/>
    </source>
</evidence>
<evidence type="ECO:0000259" key="7">
    <source>
        <dbReference type="Pfam" id="PF03067"/>
    </source>
</evidence>
<keyword evidence="2" id="KW-0479">Metal-binding</keyword>
<protein>
    <recommendedName>
        <fullName evidence="7">Chitin-binding type-4 domain-containing protein</fullName>
    </recommendedName>
</protein>
<keyword evidence="4" id="KW-1015">Disulfide bond</keyword>
<dbReference type="EMBL" id="JAKNSF020000015">
    <property type="protein sequence ID" value="KAK7734851.1"/>
    <property type="molecule type" value="Genomic_DNA"/>
</dbReference>
<evidence type="ECO:0000256" key="3">
    <source>
        <dbReference type="ARBA" id="ARBA00023008"/>
    </source>
</evidence>
<sequence>MKASIVSASLFAAAVSAHGNITFPPARQAGAAMAAVCGQAAVDTINSDPTIPLEDVTAGSTQCDLGLCRGAQFEDNANQVQQFAPGQVVDMEAIIPIPHAGPMNTSIVDTATNTAVGQPLISFDVYADENLAQLPANNTAFSVTMPTDLAAGQCAVAGECVLQWFWFGTNAQQTYESCVDFVMVQQ</sequence>
<evidence type="ECO:0000256" key="4">
    <source>
        <dbReference type="ARBA" id="ARBA00023157"/>
    </source>
</evidence>
<dbReference type="Pfam" id="PF03067">
    <property type="entry name" value="LPMO_10"/>
    <property type="match status" value="1"/>
</dbReference>
<dbReference type="PANTHER" id="PTHR36575:SF2">
    <property type="entry name" value="CHITIN-BINDING TYPE-4 DOMAIN-CONTAINING PROTEIN-RELATED"/>
    <property type="match status" value="1"/>
</dbReference>
<evidence type="ECO:0000313" key="8">
    <source>
        <dbReference type="EMBL" id="KAK7734851.1"/>
    </source>
</evidence>
<dbReference type="Gene3D" id="2.70.50.70">
    <property type="match status" value="1"/>
</dbReference>
<proteinExistence type="inferred from homology"/>
<evidence type="ECO:0000256" key="5">
    <source>
        <dbReference type="ARBA" id="ARBA00023180"/>
    </source>
</evidence>
<reference evidence="8 9" key="1">
    <citation type="submission" date="2024-02" db="EMBL/GenBank/DDBJ databases">
        <title>De novo assembly and annotation of 12 fungi associated with fruit tree decline syndrome in Ontario, Canada.</title>
        <authorList>
            <person name="Sulman M."/>
            <person name="Ellouze W."/>
            <person name="Ilyukhin E."/>
        </authorList>
    </citation>
    <scope>NUCLEOTIDE SEQUENCE [LARGE SCALE GENOMIC DNA]</scope>
    <source>
        <strain evidence="8 9">M169</strain>
    </source>
</reference>
<gene>
    <name evidence="8" type="ORF">SLS63_004271</name>
</gene>
<keyword evidence="5" id="KW-0325">Glycoprotein</keyword>
<comment type="cofactor">
    <cofactor evidence="1">
        <name>Cu(2+)</name>
        <dbReference type="ChEBI" id="CHEBI:29036"/>
    </cofactor>
</comment>
<name>A0ABR1PED9_DIAER</name>
<dbReference type="InterPro" id="IPR052282">
    <property type="entry name" value="Starch-active_LPMO"/>
</dbReference>
<dbReference type="PANTHER" id="PTHR36575">
    <property type="entry name" value="BINDING PROTEIN, PUTATIVE (AFU_ORTHOLOGUE AFUA_1G14430)-RELATED"/>
    <property type="match status" value="1"/>
</dbReference>
<organism evidence="8 9">
    <name type="scientific">Diaporthe eres</name>
    <name type="common">Phomopsis oblonga</name>
    <dbReference type="NCBI Taxonomy" id="83184"/>
    <lineage>
        <taxon>Eukaryota</taxon>
        <taxon>Fungi</taxon>
        <taxon>Dikarya</taxon>
        <taxon>Ascomycota</taxon>
        <taxon>Pezizomycotina</taxon>
        <taxon>Sordariomycetes</taxon>
        <taxon>Sordariomycetidae</taxon>
        <taxon>Diaporthales</taxon>
        <taxon>Diaporthaceae</taxon>
        <taxon>Diaporthe</taxon>
        <taxon>Diaporthe eres species complex</taxon>
    </lineage>
</organism>
<evidence type="ECO:0000256" key="2">
    <source>
        <dbReference type="ARBA" id="ARBA00022723"/>
    </source>
</evidence>
<comment type="caution">
    <text evidence="8">The sequence shown here is derived from an EMBL/GenBank/DDBJ whole genome shotgun (WGS) entry which is preliminary data.</text>
</comment>